<reference evidence="1 2" key="1">
    <citation type="submission" date="2020-08" db="EMBL/GenBank/DDBJ databases">
        <title>Genomic Encyclopedia of Type Strains, Phase IV (KMG-V): Genome sequencing to study the core and pangenomes of soil and plant-associated prokaryotes.</title>
        <authorList>
            <person name="Whitman W."/>
        </authorList>
    </citation>
    <scope>NUCLEOTIDE SEQUENCE [LARGE SCALE GENOMIC DNA]</scope>
    <source>
        <strain evidence="1 2">34/80</strain>
    </source>
</reference>
<sequence>MRTYDKLIATIRLRRSVDTVRPGSGRRIANQHDAVRR</sequence>
<protein>
    <submittedName>
        <fullName evidence="1">Uncharacterized protein</fullName>
    </submittedName>
</protein>
<accession>A0A840FM27</accession>
<comment type="caution">
    <text evidence="1">The sequence shown here is derived from an EMBL/GenBank/DDBJ whole genome shotgun (WGS) entry which is preliminary data.</text>
</comment>
<evidence type="ECO:0000313" key="1">
    <source>
        <dbReference type="EMBL" id="MBB4222823.1"/>
    </source>
</evidence>
<dbReference type="AlphaFoldDB" id="A0A840FM27"/>
<proteinExistence type="predicted"/>
<evidence type="ECO:0000313" key="2">
    <source>
        <dbReference type="Proteomes" id="UP000524450"/>
    </source>
</evidence>
<dbReference type="Proteomes" id="UP000524450">
    <property type="component" value="Unassembled WGS sequence"/>
</dbReference>
<gene>
    <name evidence="1" type="ORF">GGD71_003603</name>
</gene>
<dbReference type="EMBL" id="JACIFZ010000003">
    <property type="protein sequence ID" value="MBB4222823.1"/>
    <property type="molecule type" value="Genomic_DNA"/>
</dbReference>
<name>A0A840FM27_9BURK</name>
<organism evidence="1 2">
    <name type="scientific">Variovorax guangxiensis</name>
    <dbReference type="NCBI Taxonomy" id="1775474"/>
    <lineage>
        <taxon>Bacteria</taxon>
        <taxon>Pseudomonadati</taxon>
        <taxon>Pseudomonadota</taxon>
        <taxon>Betaproteobacteria</taxon>
        <taxon>Burkholderiales</taxon>
        <taxon>Comamonadaceae</taxon>
        <taxon>Variovorax</taxon>
    </lineage>
</organism>